<accession>A0A3L6T651</accession>
<organism evidence="3 4">
    <name type="scientific">Panicum miliaceum</name>
    <name type="common">Proso millet</name>
    <name type="synonym">Broomcorn millet</name>
    <dbReference type="NCBI Taxonomy" id="4540"/>
    <lineage>
        <taxon>Eukaryota</taxon>
        <taxon>Viridiplantae</taxon>
        <taxon>Streptophyta</taxon>
        <taxon>Embryophyta</taxon>
        <taxon>Tracheophyta</taxon>
        <taxon>Spermatophyta</taxon>
        <taxon>Magnoliopsida</taxon>
        <taxon>Liliopsida</taxon>
        <taxon>Poales</taxon>
        <taxon>Poaceae</taxon>
        <taxon>PACMAD clade</taxon>
        <taxon>Panicoideae</taxon>
        <taxon>Panicodae</taxon>
        <taxon>Paniceae</taxon>
        <taxon>Panicinae</taxon>
        <taxon>Panicum</taxon>
        <taxon>Panicum sect. Panicum</taxon>
    </lineage>
</organism>
<reference evidence="4" key="1">
    <citation type="journal article" date="2019" name="Nat. Commun.">
        <title>The genome of broomcorn millet.</title>
        <authorList>
            <person name="Zou C."/>
            <person name="Miki D."/>
            <person name="Li D."/>
            <person name="Tang Q."/>
            <person name="Xiao L."/>
            <person name="Rajput S."/>
            <person name="Deng P."/>
            <person name="Jia W."/>
            <person name="Huang R."/>
            <person name="Zhang M."/>
            <person name="Sun Y."/>
            <person name="Hu J."/>
            <person name="Fu X."/>
            <person name="Schnable P.S."/>
            <person name="Li F."/>
            <person name="Zhang H."/>
            <person name="Feng B."/>
            <person name="Zhu X."/>
            <person name="Liu R."/>
            <person name="Schnable J.C."/>
            <person name="Zhu J.-K."/>
            <person name="Zhang H."/>
        </authorList>
    </citation>
    <scope>NUCLEOTIDE SEQUENCE [LARGE SCALE GENOMIC DNA]</scope>
</reference>
<evidence type="ECO:0000256" key="2">
    <source>
        <dbReference type="SAM" id="SignalP"/>
    </source>
</evidence>
<gene>
    <name evidence="3" type="ORF">C2845_PM03G22750</name>
</gene>
<feature type="chain" id="PRO_5018014105" description="DUF4220 domain-containing protein" evidence="2">
    <location>
        <begin position="28"/>
        <end position="343"/>
    </location>
</feature>
<feature type="signal peptide" evidence="2">
    <location>
        <begin position="1"/>
        <end position="27"/>
    </location>
</feature>
<sequence>MASMVNHLVRRPLFLLLFLLWEKIVHKWKSNLLRCQFAKYEITNAGSPKMLNFFWSFLLQNGEHDRVFRVIGSEAREPRTGMKRWDSAQCWCLSQEQPRLAACPSQASSLVAGPEEEGQGAGGGEGLHLRCAQKHQQQWAPAKKWSGIAAPEPNWRKISLSRSDTAEVMLTWHIATCILEVRHPYCHDTTAQGSSSISDQAHQIAATHLSRYCAYLMAWSPELLPDEDAWSKSLYKAVKEDAVRALAVAGPLVTPEVEYQELVQLLGEDSRHEVLKNGAKLATQLAELVVDGEETPWAMLAKFWAKMVLHAALSKNLRGIRWPSPAAASSSRSSGRCSSMPGS</sequence>
<feature type="region of interest" description="Disordered" evidence="1">
    <location>
        <begin position="323"/>
        <end position="343"/>
    </location>
</feature>
<dbReference type="STRING" id="4540.A0A3L6T651"/>
<evidence type="ECO:0000256" key="1">
    <source>
        <dbReference type="SAM" id="MobiDB-lite"/>
    </source>
</evidence>
<keyword evidence="2" id="KW-0732">Signal</keyword>
<keyword evidence="4" id="KW-1185">Reference proteome</keyword>
<protein>
    <recommendedName>
        <fullName evidence="5">DUF4220 domain-containing protein</fullName>
    </recommendedName>
</protein>
<evidence type="ECO:0008006" key="5">
    <source>
        <dbReference type="Google" id="ProtNLM"/>
    </source>
</evidence>
<proteinExistence type="predicted"/>
<evidence type="ECO:0000313" key="3">
    <source>
        <dbReference type="EMBL" id="RLN33652.1"/>
    </source>
</evidence>
<dbReference type="AlphaFoldDB" id="A0A3L6T651"/>
<dbReference type="EMBL" id="PQIB02000002">
    <property type="protein sequence ID" value="RLN33652.1"/>
    <property type="molecule type" value="Genomic_DNA"/>
</dbReference>
<name>A0A3L6T651_PANMI</name>
<dbReference type="Proteomes" id="UP000275267">
    <property type="component" value="Unassembled WGS sequence"/>
</dbReference>
<comment type="caution">
    <text evidence="3">The sequence shown here is derived from an EMBL/GenBank/DDBJ whole genome shotgun (WGS) entry which is preliminary data.</text>
</comment>
<evidence type="ECO:0000313" key="4">
    <source>
        <dbReference type="Proteomes" id="UP000275267"/>
    </source>
</evidence>
<dbReference type="PANTHER" id="PTHR31325">
    <property type="entry name" value="OS01G0798800 PROTEIN-RELATED"/>
    <property type="match status" value="1"/>
</dbReference>